<proteinExistence type="predicted"/>
<sequence>MSDAPVTLNTLLWNGSSSAGANALIDAVKQHAPVDIAKLPTLQWRELAQAVEDQVATGFDTSLGAILVRSWSDLAAIREAADPRRTPPDTTRSVPLVEHSIESVHHPKLEITIEGLRSFDVVFEVKLALKITGAILGIRNARIREIRLGECRGEATLSLGGHTLHRYELGSARFPGHIRFAGEGMPIGQYARDPVRRH</sequence>
<accession>A0A4P8INF3</accession>
<dbReference type="KEGG" id="tvl:FAZ95_11955"/>
<organism evidence="1 2">
    <name type="scientific">Trinickia violacea</name>
    <dbReference type="NCBI Taxonomy" id="2571746"/>
    <lineage>
        <taxon>Bacteria</taxon>
        <taxon>Pseudomonadati</taxon>
        <taxon>Pseudomonadota</taxon>
        <taxon>Betaproteobacteria</taxon>
        <taxon>Burkholderiales</taxon>
        <taxon>Burkholderiaceae</taxon>
        <taxon>Trinickia</taxon>
    </lineage>
</organism>
<evidence type="ECO:0000313" key="2">
    <source>
        <dbReference type="Proteomes" id="UP000298656"/>
    </source>
</evidence>
<name>A0A4P8INF3_9BURK</name>
<dbReference type="Proteomes" id="UP000298656">
    <property type="component" value="Chromosome 1"/>
</dbReference>
<dbReference type="AlphaFoldDB" id="A0A4P8INF3"/>
<dbReference type="EMBL" id="CP040077">
    <property type="protein sequence ID" value="QCP49826.1"/>
    <property type="molecule type" value="Genomic_DNA"/>
</dbReference>
<dbReference type="RefSeq" id="WP_137332650.1">
    <property type="nucleotide sequence ID" value="NZ_CP040077.1"/>
</dbReference>
<gene>
    <name evidence="1" type="ORF">FAZ95_11955</name>
</gene>
<dbReference type="OrthoDB" id="7185898at2"/>
<reference evidence="1 2" key="1">
    <citation type="submission" date="2019-05" db="EMBL/GenBank/DDBJ databases">
        <title>Burkholderia sp. DHOD12, isolated from subtropical forest soil.</title>
        <authorList>
            <person name="Gao Z.-H."/>
            <person name="Qiu L.-H."/>
        </authorList>
    </citation>
    <scope>NUCLEOTIDE SEQUENCE [LARGE SCALE GENOMIC DNA]</scope>
    <source>
        <strain evidence="1 2">DHOD12</strain>
    </source>
</reference>
<protein>
    <submittedName>
        <fullName evidence="1">Uncharacterized protein</fullName>
    </submittedName>
</protein>
<keyword evidence="2" id="KW-1185">Reference proteome</keyword>
<evidence type="ECO:0000313" key="1">
    <source>
        <dbReference type="EMBL" id="QCP49826.1"/>
    </source>
</evidence>